<reference evidence="3" key="1">
    <citation type="submission" date="2021-03" db="EMBL/GenBank/DDBJ databases">
        <authorList>
            <person name="Tagirdzhanova G."/>
        </authorList>
    </citation>
    <scope>NUCLEOTIDE SEQUENCE</scope>
</reference>
<accession>A0A8H3IAZ0</accession>
<proteinExistence type="inferred from homology"/>
<dbReference type="InterPro" id="IPR001107">
    <property type="entry name" value="Band_7"/>
</dbReference>
<comment type="caution">
    <text evidence="3">The sequence shown here is derived from an EMBL/GenBank/DDBJ whole genome shotgun (WGS) entry which is preliminary data.</text>
</comment>
<sequence>MQIPSQELMTKDIVTIHVDAVAFYKIDGPLKALCDVEDGDGASSEAAQKLQQQLSVRDQLSRAAFDQVLHDRDEAARNVLAAPCKLTAHWGMIIEAVKFKIIRVDVIDDVSHGPRPGVTSEQKQWPSTTRSVKFVQTA</sequence>
<feature type="domain" description="Band 7" evidence="2">
    <location>
        <begin position="2"/>
        <end position="103"/>
    </location>
</feature>
<evidence type="ECO:0000259" key="2">
    <source>
        <dbReference type="Pfam" id="PF01145"/>
    </source>
</evidence>
<dbReference type="PANTHER" id="PTHR10264:SF19">
    <property type="entry name" value="AT06885P-RELATED"/>
    <property type="match status" value="1"/>
</dbReference>
<dbReference type="Pfam" id="PF01145">
    <property type="entry name" value="Band_7"/>
    <property type="match status" value="1"/>
</dbReference>
<evidence type="ECO:0000313" key="4">
    <source>
        <dbReference type="Proteomes" id="UP000664203"/>
    </source>
</evidence>
<organism evidence="3 4">
    <name type="scientific">Alectoria fallacina</name>
    <dbReference type="NCBI Taxonomy" id="1903189"/>
    <lineage>
        <taxon>Eukaryota</taxon>
        <taxon>Fungi</taxon>
        <taxon>Dikarya</taxon>
        <taxon>Ascomycota</taxon>
        <taxon>Pezizomycotina</taxon>
        <taxon>Lecanoromycetes</taxon>
        <taxon>OSLEUM clade</taxon>
        <taxon>Lecanoromycetidae</taxon>
        <taxon>Lecanorales</taxon>
        <taxon>Lecanorineae</taxon>
        <taxon>Parmeliaceae</taxon>
        <taxon>Alectoria</taxon>
    </lineage>
</organism>
<dbReference type="AlphaFoldDB" id="A0A8H3IAZ0"/>
<dbReference type="Gene3D" id="3.30.479.30">
    <property type="entry name" value="Band 7 domain"/>
    <property type="match status" value="1"/>
</dbReference>
<dbReference type="GO" id="GO:0005886">
    <property type="term" value="C:plasma membrane"/>
    <property type="evidence" value="ECO:0007669"/>
    <property type="project" value="InterPro"/>
</dbReference>
<dbReference type="SUPFAM" id="SSF117892">
    <property type="entry name" value="Band 7/SPFH domain"/>
    <property type="match status" value="1"/>
</dbReference>
<evidence type="ECO:0000256" key="1">
    <source>
        <dbReference type="ARBA" id="ARBA00008164"/>
    </source>
</evidence>
<dbReference type="InterPro" id="IPR036013">
    <property type="entry name" value="Band_7/SPFH_dom_sf"/>
</dbReference>
<evidence type="ECO:0000313" key="3">
    <source>
        <dbReference type="EMBL" id="CAF9921412.1"/>
    </source>
</evidence>
<dbReference type="OrthoDB" id="434619at2759"/>
<dbReference type="EMBL" id="CAJPDR010000146">
    <property type="protein sequence ID" value="CAF9921412.1"/>
    <property type="molecule type" value="Genomic_DNA"/>
</dbReference>
<name>A0A8H3IAZ0_9LECA</name>
<protein>
    <recommendedName>
        <fullName evidence="2">Band 7 domain-containing protein</fullName>
    </recommendedName>
</protein>
<dbReference type="Proteomes" id="UP000664203">
    <property type="component" value="Unassembled WGS sequence"/>
</dbReference>
<keyword evidence="4" id="KW-1185">Reference proteome</keyword>
<dbReference type="PANTHER" id="PTHR10264">
    <property type="entry name" value="BAND 7 PROTEIN-RELATED"/>
    <property type="match status" value="1"/>
</dbReference>
<gene>
    <name evidence="3" type="ORF">ALECFALPRED_001786</name>
</gene>
<comment type="similarity">
    <text evidence="1">Belongs to the band 7/mec-2 family.</text>
</comment>
<dbReference type="InterPro" id="IPR043202">
    <property type="entry name" value="Band-7_stomatin-like"/>
</dbReference>